<organism evidence="2 3">
    <name type="scientific">Cronartium quercuum f. sp. fusiforme G11</name>
    <dbReference type="NCBI Taxonomy" id="708437"/>
    <lineage>
        <taxon>Eukaryota</taxon>
        <taxon>Fungi</taxon>
        <taxon>Dikarya</taxon>
        <taxon>Basidiomycota</taxon>
        <taxon>Pucciniomycotina</taxon>
        <taxon>Pucciniomycetes</taxon>
        <taxon>Pucciniales</taxon>
        <taxon>Coleosporiaceae</taxon>
        <taxon>Cronartium</taxon>
    </lineage>
</organism>
<dbReference type="EMBL" id="MU167312">
    <property type="protein sequence ID" value="KAG0143702.1"/>
    <property type="molecule type" value="Genomic_DNA"/>
</dbReference>
<evidence type="ECO:0000313" key="2">
    <source>
        <dbReference type="EMBL" id="KAG0143702.1"/>
    </source>
</evidence>
<protein>
    <submittedName>
        <fullName evidence="2">Uncharacterized protein</fullName>
    </submittedName>
</protein>
<keyword evidence="3" id="KW-1185">Reference proteome</keyword>
<reference evidence="2" key="1">
    <citation type="submission" date="2013-11" db="EMBL/GenBank/DDBJ databases">
        <title>Genome sequence of the fusiform rust pathogen reveals effectors for host alternation and coevolution with pine.</title>
        <authorList>
            <consortium name="DOE Joint Genome Institute"/>
            <person name="Smith K."/>
            <person name="Pendleton A."/>
            <person name="Kubisiak T."/>
            <person name="Anderson C."/>
            <person name="Salamov A."/>
            <person name="Aerts A."/>
            <person name="Riley R."/>
            <person name="Clum A."/>
            <person name="Lindquist E."/>
            <person name="Ence D."/>
            <person name="Campbell M."/>
            <person name="Kronenberg Z."/>
            <person name="Feau N."/>
            <person name="Dhillon B."/>
            <person name="Hamelin R."/>
            <person name="Burleigh J."/>
            <person name="Smith J."/>
            <person name="Yandell M."/>
            <person name="Nelson C."/>
            <person name="Grigoriev I."/>
            <person name="Davis J."/>
        </authorList>
    </citation>
    <scope>NUCLEOTIDE SEQUENCE</scope>
    <source>
        <strain evidence="2">G11</strain>
    </source>
</reference>
<evidence type="ECO:0000256" key="1">
    <source>
        <dbReference type="SAM" id="MobiDB-lite"/>
    </source>
</evidence>
<comment type="caution">
    <text evidence="2">The sequence shown here is derived from an EMBL/GenBank/DDBJ whole genome shotgun (WGS) entry which is preliminary data.</text>
</comment>
<proteinExistence type="predicted"/>
<feature type="region of interest" description="Disordered" evidence="1">
    <location>
        <begin position="1"/>
        <end position="29"/>
    </location>
</feature>
<name>A0A9P6NGC7_9BASI</name>
<sequence length="191" mass="21831">MTQRQNSLQKVWDGPAHGPSPNNSRGADENFFKTTVPSTIYLRPDTTHLHISCPCFTSSAIIYTTPPLLLFTSLTSNLHYHRSYTRNSPIFHRTALPPLSLHYPTFRPFRISLHYHLSTIISTLHRTSSSLPAFLQYHRPTLSPISVTTVHFNRFDRNDCSDSIRSESDPTPIRLDLINRSNRSNSIQTID</sequence>
<evidence type="ECO:0000313" key="3">
    <source>
        <dbReference type="Proteomes" id="UP000886653"/>
    </source>
</evidence>
<dbReference type="AlphaFoldDB" id="A0A9P6NGC7"/>
<gene>
    <name evidence="2" type="ORF">CROQUDRAFT_95940</name>
</gene>
<dbReference type="Proteomes" id="UP000886653">
    <property type="component" value="Unassembled WGS sequence"/>
</dbReference>
<accession>A0A9P6NGC7</accession>